<evidence type="ECO:0000256" key="9">
    <source>
        <dbReference type="PIRSR" id="PIRSR610347-1"/>
    </source>
</evidence>
<evidence type="ECO:0000256" key="4">
    <source>
        <dbReference type="ARBA" id="ARBA00022763"/>
    </source>
</evidence>
<dbReference type="EMBL" id="JAULJE010000009">
    <property type="protein sequence ID" value="KAK1339422.1"/>
    <property type="molecule type" value="Genomic_DNA"/>
</dbReference>
<keyword evidence="7" id="KW-0234">DNA repair</keyword>
<comment type="subcellular location">
    <subcellularLocation>
        <location evidence="1">Nucleus</location>
    </subcellularLocation>
</comment>
<evidence type="ECO:0008006" key="15">
    <source>
        <dbReference type="Google" id="ProtNLM"/>
    </source>
</evidence>
<keyword evidence="8" id="KW-0539">Nucleus</keyword>
<evidence type="ECO:0000313" key="14">
    <source>
        <dbReference type="Proteomes" id="UP001177744"/>
    </source>
</evidence>
<sequence length="657" mass="73410">MSQEGDYGRWTISSSDERSTCEPRYTCSEARKAAHRRKMSPLKFSNTDGVSEVSPPKKQKSGSQEELGWCLSSSDDELPLETQLTAAEKVAVKEEKGVSPPQDGAAPRLEVMALLPARRSQRMKTSTKRLGKARTFGTCWIKGTPSNSTSLESQELSQSITLEPSTSRFNYCFDVDWLVRQYPREFRKKPILLVHGDKREAKAHLHAEAKPYENISLCQAKLDIAFGTHHTKMMLLLYEEGLRVVIHTSNLIREDWHQKTQGMWVSPLYPRMAHGTHGSGESTTHFKADLISYLMAYNAPPLKEWVDIIHAHDLSETNVYLIGSTPGRFQGNQKDNWGHFRLRKVLKEHASSIPKAEAWPVIGQFSSIGSMGADESKWLCAEFKETLVTWGRKAGPPGKARLPSICIQTAEKQNWLHAYFHKWSAETSGRSNAMPHIKTYMRPSPDFSQIAWFLVTSANLSKAAWGALEKNGAQLMIRSYELGVLFLPSAFGLDSFRVKHKFFSGSQEPAASFPVPYDLPPELYGSKGEARVKGTWVWGPAETVSGGAWSPRGWLGEHLEARGVEAPLLPDWGPWSPVLCTHRYWGPQSCHYGGPYIFFTISPKLGEKGDIVYDFCKSLFYPGPGRQLDSHSCSGVCHTSQSLWALGRQGGASDGLM</sequence>
<keyword evidence="6" id="KW-0269">Exonuclease</keyword>
<comment type="similarity">
    <text evidence="2">Belongs to the tyrosyl-DNA phosphodiesterase family.</text>
</comment>
<dbReference type="GO" id="GO:0006281">
    <property type="term" value="P:DNA repair"/>
    <property type="evidence" value="ECO:0007669"/>
    <property type="project" value="UniProtKB-KW"/>
</dbReference>
<evidence type="ECO:0000313" key="13">
    <source>
        <dbReference type="EMBL" id="KAK1339422.1"/>
    </source>
</evidence>
<dbReference type="Pfam" id="PF06087">
    <property type="entry name" value="Tyr-DNA_phospho"/>
    <property type="match status" value="2"/>
</dbReference>
<dbReference type="GO" id="GO:0005634">
    <property type="term" value="C:nucleus"/>
    <property type="evidence" value="ECO:0007669"/>
    <property type="project" value="UniProtKB-SubCell"/>
</dbReference>
<evidence type="ECO:0000256" key="8">
    <source>
        <dbReference type="ARBA" id="ARBA00023242"/>
    </source>
</evidence>
<dbReference type="InterPro" id="IPR010347">
    <property type="entry name" value="Tdp1"/>
</dbReference>
<dbReference type="CDD" id="cd09193">
    <property type="entry name" value="PLDc_mTdp1_1"/>
    <property type="match status" value="1"/>
</dbReference>
<feature type="binding site" evidence="10">
    <location>
        <position position="232"/>
    </location>
    <ligand>
        <name>substrate</name>
    </ligand>
</feature>
<keyword evidence="14" id="KW-1185">Reference proteome</keyword>
<evidence type="ECO:0000256" key="12">
    <source>
        <dbReference type="SAM" id="MobiDB-lite"/>
    </source>
</evidence>
<evidence type="ECO:0000256" key="10">
    <source>
        <dbReference type="PIRSR" id="PIRSR610347-2"/>
    </source>
</evidence>
<dbReference type="GO" id="GO:0003690">
    <property type="term" value="F:double-stranded DNA binding"/>
    <property type="evidence" value="ECO:0007669"/>
    <property type="project" value="TreeGrafter"/>
</dbReference>
<evidence type="ECO:0000256" key="11">
    <source>
        <dbReference type="PIRSR" id="PIRSR610347-3"/>
    </source>
</evidence>
<dbReference type="AlphaFoldDB" id="A0AA40LPR6"/>
<feature type="site" description="Interaction with DNA" evidence="11">
    <location>
        <position position="461"/>
    </location>
</feature>
<gene>
    <name evidence="13" type="ORF">QTO34_020105</name>
</gene>
<evidence type="ECO:0000256" key="7">
    <source>
        <dbReference type="ARBA" id="ARBA00023204"/>
    </source>
</evidence>
<protein>
    <recommendedName>
        <fullName evidence="15">Tyrosyl-DNA phosphodiesterase 1</fullName>
    </recommendedName>
</protein>
<keyword evidence="5" id="KW-0378">Hydrolase</keyword>
<comment type="caution">
    <text evidence="13">The sequence shown here is derived from an EMBL/GenBank/DDBJ whole genome shotgun (WGS) entry which is preliminary data.</text>
</comment>
<proteinExistence type="inferred from homology"/>
<feature type="binding site" evidence="10">
    <location>
        <position position="438"/>
    </location>
    <ligand>
        <name>substrate</name>
    </ligand>
</feature>
<dbReference type="Proteomes" id="UP001177744">
    <property type="component" value="Unassembled WGS sequence"/>
</dbReference>
<dbReference type="GO" id="GO:0003697">
    <property type="term" value="F:single-stranded DNA binding"/>
    <property type="evidence" value="ECO:0007669"/>
    <property type="project" value="TreeGrafter"/>
</dbReference>
<feature type="active site" description="Proton donor/acceptor" evidence="9">
    <location>
        <position position="436"/>
    </location>
</feature>
<evidence type="ECO:0000256" key="1">
    <source>
        <dbReference type="ARBA" id="ARBA00004123"/>
    </source>
</evidence>
<reference evidence="13" key="1">
    <citation type="submission" date="2023-06" db="EMBL/GenBank/DDBJ databases">
        <title>Reference genome for the Northern bat (Eptesicus nilssonii), a most northern bat species.</title>
        <authorList>
            <person name="Laine V.N."/>
            <person name="Pulliainen A.T."/>
            <person name="Lilley T.M."/>
        </authorList>
    </citation>
    <scope>NUCLEOTIDE SEQUENCE</scope>
    <source>
        <strain evidence="13">BLF_Eptnil</strain>
        <tissue evidence="13">Kidney</tissue>
    </source>
</reference>
<dbReference type="PANTHER" id="PTHR12415:SF0">
    <property type="entry name" value="TYROSYL-DNA PHOSPHODIESTERASE 1"/>
    <property type="match status" value="1"/>
</dbReference>
<dbReference type="PANTHER" id="PTHR12415">
    <property type="entry name" value="TYROSYL-DNA PHOSPHODIESTERASE 1"/>
    <property type="match status" value="1"/>
</dbReference>
<feature type="region of interest" description="Disordered" evidence="12">
    <location>
        <begin position="1"/>
        <end position="67"/>
    </location>
</feature>
<evidence type="ECO:0000256" key="3">
    <source>
        <dbReference type="ARBA" id="ARBA00022722"/>
    </source>
</evidence>
<dbReference type="Gene3D" id="3.30.870.10">
    <property type="entry name" value="Endonuclease Chain A"/>
    <property type="match status" value="3"/>
</dbReference>
<dbReference type="FunFam" id="3.30.870.10:FF:000012">
    <property type="entry name" value="Tyrosyl-DNA phosphodiesterase 1"/>
    <property type="match status" value="1"/>
</dbReference>
<evidence type="ECO:0000256" key="2">
    <source>
        <dbReference type="ARBA" id="ARBA00010205"/>
    </source>
</evidence>
<accession>A0AA40LPR6</accession>
<keyword evidence="4" id="KW-0227">DNA damage</keyword>
<evidence type="ECO:0000256" key="5">
    <source>
        <dbReference type="ARBA" id="ARBA00022801"/>
    </source>
</evidence>
<organism evidence="13 14">
    <name type="scientific">Cnephaeus nilssonii</name>
    <name type="common">Northern bat</name>
    <name type="synonym">Eptesicus nilssonii</name>
    <dbReference type="NCBI Taxonomy" id="3371016"/>
    <lineage>
        <taxon>Eukaryota</taxon>
        <taxon>Metazoa</taxon>
        <taxon>Chordata</taxon>
        <taxon>Craniata</taxon>
        <taxon>Vertebrata</taxon>
        <taxon>Euteleostomi</taxon>
        <taxon>Mammalia</taxon>
        <taxon>Eutheria</taxon>
        <taxon>Laurasiatheria</taxon>
        <taxon>Chiroptera</taxon>
        <taxon>Yangochiroptera</taxon>
        <taxon>Vespertilionidae</taxon>
        <taxon>Cnephaeus</taxon>
    </lineage>
</organism>
<feature type="active site" description="Nucleophile" evidence="9">
    <location>
        <position position="230"/>
    </location>
</feature>
<name>A0AA40LPR6_CNENI</name>
<dbReference type="SUPFAM" id="SSF56024">
    <property type="entry name" value="Phospholipase D/nuclease"/>
    <property type="match status" value="2"/>
</dbReference>
<dbReference type="GO" id="GO:0004527">
    <property type="term" value="F:exonuclease activity"/>
    <property type="evidence" value="ECO:0007669"/>
    <property type="project" value="UniProtKB-KW"/>
</dbReference>
<evidence type="ECO:0000256" key="6">
    <source>
        <dbReference type="ARBA" id="ARBA00022839"/>
    </source>
</evidence>
<keyword evidence="3" id="KW-0540">Nuclease</keyword>
<dbReference type="GO" id="GO:0017005">
    <property type="term" value="F:3'-tyrosyl-DNA phosphodiesterase activity"/>
    <property type="evidence" value="ECO:0007669"/>
    <property type="project" value="TreeGrafter"/>
</dbReference>